<keyword evidence="3" id="KW-1185">Reference proteome</keyword>
<feature type="transmembrane region" description="Helical" evidence="1">
    <location>
        <begin position="93"/>
        <end position="113"/>
    </location>
</feature>
<gene>
    <name evidence="2" type="ORF">CBW65_10240</name>
</gene>
<accession>A0A1Y0IPB8</accession>
<dbReference type="Proteomes" id="UP000195437">
    <property type="component" value="Chromosome"/>
</dbReference>
<dbReference type="AlphaFoldDB" id="A0A1Y0IPB8"/>
<dbReference type="InterPro" id="IPR048147">
    <property type="entry name" value="CBO0543-like"/>
</dbReference>
<evidence type="ECO:0000313" key="2">
    <source>
        <dbReference type="EMBL" id="ARU61335.1"/>
    </source>
</evidence>
<organism evidence="2 3">
    <name type="scientific">Tumebacillus avium</name>
    <dbReference type="NCBI Taxonomy" id="1903704"/>
    <lineage>
        <taxon>Bacteria</taxon>
        <taxon>Bacillati</taxon>
        <taxon>Bacillota</taxon>
        <taxon>Bacilli</taxon>
        <taxon>Bacillales</taxon>
        <taxon>Alicyclobacillaceae</taxon>
        <taxon>Tumebacillus</taxon>
    </lineage>
</organism>
<dbReference type="RefSeq" id="WP_087456714.1">
    <property type="nucleotide sequence ID" value="NZ_CP021434.1"/>
</dbReference>
<dbReference type="EMBL" id="CP021434">
    <property type="protein sequence ID" value="ARU61335.1"/>
    <property type="molecule type" value="Genomic_DNA"/>
</dbReference>
<feature type="transmembrane region" description="Helical" evidence="1">
    <location>
        <begin position="59"/>
        <end position="81"/>
    </location>
</feature>
<proteinExistence type="predicted"/>
<keyword evidence="1" id="KW-1133">Transmembrane helix</keyword>
<evidence type="ECO:0000313" key="3">
    <source>
        <dbReference type="Proteomes" id="UP000195437"/>
    </source>
</evidence>
<dbReference type="NCBIfam" id="NF041644">
    <property type="entry name" value="CBO0543_fam"/>
    <property type="match status" value="1"/>
</dbReference>
<keyword evidence="1" id="KW-0472">Membrane</keyword>
<protein>
    <submittedName>
        <fullName evidence="2">Uncharacterized protein</fullName>
    </submittedName>
</protein>
<sequence>MFIYVTVALSLLAFWLFGDKSRFRELFPSMLAGSLLRLKEQYVFTHLTKVWEYEQLVPLFQVVDLPVLLDLTFFPIVSYLYLQHLPQQRLGKFFYTLFAAALLLLYEYLMISFGHLRHHHQWNLLLSYLLLLLTLALVALQYNFYRRKT</sequence>
<dbReference type="KEGG" id="tum:CBW65_10240"/>
<keyword evidence="1" id="KW-0812">Transmembrane</keyword>
<reference evidence="3" key="1">
    <citation type="submission" date="2017-05" db="EMBL/GenBank/DDBJ databases">
        <authorList>
            <person name="Sung H."/>
        </authorList>
    </citation>
    <scope>NUCLEOTIDE SEQUENCE [LARGE SCALE GENOMIC DNA]</scope>
    <source>
        <strain evidence="3">AR23208</strain>
    </source>
</reference>
<feature type="transmembrane region" description="Helical" evidence="1">
    <location>
        <begin position="125"/>
        <end position="145"/>
    </location>
</feature>
<name>A0A1Y0IPB8_9BACL</name>
<evidence type="ECO:0000256" key="1">
    <source>
        <dbReference type="SAM" id="Phobius"/>
    </source>
</evidence>